<reference evidence="1 2" key="1">
    <citation type="submission" date="2020-08" db="EMBL/GenBank/DDBJ databases">
        <title>Genomic Encyclopedia of Type Strains, Phase IV (KMG-IV): sequencing the most valuable type-strain genomes for metagenomic binning, comparative biology and taxonomic classification.</title>
        <authorList>
            <person name="Goeker M."/>
        </authorList>
    </citation>
    <scope>NUCLEOTIDE SEQUENCE [LARGE SCALE GENOMIC DNA]</scope>
    <source>
        <strain evidence="1 2">DSM 103526</strain>
    </source>
</reference>
<dbReference type="InterPro" id="IPR029025">
    <property type="entry name" value="T3SS_substrate_exporter_C"/>
</dbReference>
<dbReference type="PANTHER" id="PTHR30531">
    <property type="entry name" value="FLAGELLAR BIOSYNTHETIC PROTEIN FLHB"/>
    <property type="match status" value="1"/>
</dbReference>
<keyword evidence="2" id="KW-1185">Reference proteome</keyword>
<dbReference type="InterPro" id="IPR006135">
    <property type="entry name" value="T3SS_substrate_exporter"/>
</dbReference>
<dbReference type="PANTHER" id="PTHR30531:SF12">
    <property type="entry name" value="FLAGELLAR BIOSYNTHETIC PROTEIN FLHB"/>
    <property type="match status" value="1"/>
</dbReference>
<proteinExistence type="predicted"/>
<accession>A0A841KWP6</accession>
<dbReference type="SUPFAM" id="SSF160544">
    <property type="entry name" value="EscU C-terminal domain-like"/>
    <property type="match status" value="1"/>
</dbReference>
<dbReference type="GO" id="GO:0009306">
    <property type="term" value="P:protein secretion"/>
    <property type="evidence" value="ECO:0007669"/>
    <property type="project" value="InterPro"/>
</dbReference>
<sequence>MKEKKEIVAAIKYEVGKHQAPQLIAKGQGEIAEKIMDIAKEFDIPTYQDEKLARQLNHLSLGEEIPPELYQVVAEVLAFIVDLDMKEER</sequence>
<keyword evidence="1" id="KW-0966">Cell projection</keyword>
<dbReference type="Proteomes" id="UP000579281">
    <property type="component" value="Unassembled WGS sequence"/>
</dbReference>
<dbReference type="Pfam" id="PF01312">
    <property type="entry name" value="Bac_export_2"/>
    <property type="match status" value="1"/>
</dbReference>
<dbReference type="RefSeq" id="WP_184312299.1">
    <property type="nucleotide sequence ID" value="NZ_JACHEN010000028.1"/>
</dbReference>
<name>A0A841KWP6_9FIRM</name>
<gene>
    <name evidence="1" type="ORF">HNQ80_003916</name>
</gene>
<dbReference type="Gene3D" id="3.40.1690.10">
    <property type="entry name" value="secretion proteins EscU"/>
    <property type="match status" value="1"/>
</dbReference>
<dbReference type="PRINTS" id="PR00950">
    <property type="entry name" value="TYPE3IMSPROT"/>
</dbReference>
<dbReference type="EMBL" id="JACHEN010000028">
    <property type="protein sequence ID" value="MBB6217793.1"/>
    <property type="molecule type" value="Genomic_DNA"/>
</dbReference>
<evidence type="ECO:0000313" key="1">
    <source>
        <dbReference type="EMBL" id="MBB6217793.1"/>
    </source>
</evidence>
<dbReference type="AlphaFoldDB" id="A0A841KWP6"/>
<keyword evidence="1" id="KW-0282">Flagellum</keyword>
<dbReference type="GO" id="GO:0005886">
    <property type="term" value="C:plasma membrane"/>
    <property type="evidence" value="ECO:0007669"/>
    <property type="project" value="TreeGrafter"/>
</dbReference>
<evidence type="ECO:0000313" key="2">
    <source>
        <dbReference type="Proteomes" id="UP000579281"/>
    </source>
</evidence>
<comment type="caution">
    <text evidence="1">The sequence shown here is derived from an EMBL/GenBank/DDBJ whole genome shotgun (WGS) entry which is preliminary data.</text>
</comment>
<organism evidence="1 2">
    <name type="scientific">Anaerosolibacter carboniphilus</name>
    <dbReference type="NCBI Taxonomy" id="1417629"/>
    <lineage>
        <taxon>Bacteria</taxon>
        <taxon>Bacillati</taxon>
        <taxon>Bacillota</taxon>
        <taxon>Clostridia</taxon>
        <taxon>Peptostreptococcales</taxon>
        <taxon>Thermotaleaceae</taxon>
        <taxon>Anaerosolibacter</taxon>
    </lineage>
</organism>
<keyword evidence="1" id="KW-0969">Cilium</keyword>
<protein>
    <submittedName>
        <fullName evidence="1">Flagellar biosynthesis protein</fullName>
    </submittedName>
</protein>